<dbReference type="PANTHER" id="PTHR11455">
    <property type="entry name" value="CRYPTOCHROME"/>
    <property type="match status" value="1"/>
</dbReference>
<dbReference type="GO" id="GO:0071949">
    <property type="term" value="F:FAD binding"/>
    <property type="evidence" value="ECO:0007669"/>
    <property type="project" value="TreeGrafter"/>
</dbReference>
<comment type="cofactor">
    <cofactor evidence="5">
        <name>FAD</name>
        <dbReference type="ChEBI" id="CHEBI:57692"/>
    </cofactor>
    <text evidence="5">Binds 1 FAD per subunit.</text>
</comment>
<dbReference type="Gene3D" id="1.25.40.80">
    <property type="match status" value="1"/>
</dbReference>
<dbReference type="GO" id="GO:0005634">
    <property type="term" value="C:nucleus"/>
    <property type="evidence" value="ECO:0007669"/>
    <property type="project" value="TreeGrafter"/>
</dbReference>
<dbReference type="GO" id="GO:0005737">
    <property type="term" value="C:cytoplasm"/>
    <property type="evidence" value="ECO:0007669"/>
    <property type="project" value="TreeGrafter"/>
</dbReference>
<dbReference type="STRING" id="5364.A0A5C3NE45"/>
<evidence type="ECO:0000256" key="2">
    <source>
        <dbReference type="ARBA" id="ARBA00022630"/>
    </source>
</evidence>
<feature type="compositionally biased region" description="Polar residues" evidence="6">
    <location>
        <begin position="278"/>
        <end position="287"/>
    </location>
</feature>
<evidence type="ECO:0000256" key="6">
    <source>
        <dbReference type="SAM" id="MobiDB-lite"/>
    </source>
</evidence>
<dbReference type="Proteomes" id="UP000305948">
    <property type="component" value="Unassembled WGS sequence"/>
</dbReference>
<dbReference type="PROSITE" id="PS51645">
    <property type="entry name" value="PHR_CRY_ALPHA_BETA"/>
    <property type="match status" value="1"/>
</dbReference>
<accession>A0A5C3NE45</accession>
<dbReference type="Pfam" id="PF00875">
    <property type="entry name" value="DNA_photolyase"/>
    <property type="match status" value="1"/>
</dbReference>
<name>A0A5C3NE45_9AGAM</name>
<feature type="binding site" evidence="5">
    <location>
        <begin position="456"/>
        <end position="458"/>
    </location>
    <ligand>
        <name>FAD</name>
        <dbReference type="ChEBI" id="CHEBI:57692"/>
    </ligand>
</feature>
<keyword evidence="4" id="KW-0157">Chromophore</keyword>
<dbReference type="GO" id="GO:0032922">
    <property type="term" value="P:circadian regulation of gene expression"/>
    <property type="evidence" value="ECO:0007669"/>
    <property type="project" value="TreeGrafter"/>
</dbReference>
<dbReference type="PANTHER" id="PTHR11455:SF18">
    <property type="entry name" value="SI:CH1073-390K14.1"/>
    <property type="match status" value="1"/>
</dbReference>
<gene>
    <name evidence="8" type="ORF">OE88DRAFT_1731629</name>
</gene>
<dbReference type="GO" id="GO:0003904">
    <property type="term" value="F:deoxyribodipyrimidine photo-lyase activity"/>
    <property type="evidence" value="ECO:0007669"/>
    <property type="project" value="TreeGrafter"/>
</dbReference>
<dbReference type="GO" id="GO:0006139">
    <property type="term" value="P:nucleobase-containing compound metabolic process"/>
    <property type="evidence" value="ECO:0007669"/>
    <property type="project" value="UniProtKB-ARBA"/>
</dbReference>
<evidence type="ECO:0000256" key="3">
    <source>
        <dbReference type="ARBA" id="ARBA00022827"/>
    </source>
</evidence>
<dbReference type="Gene3D" id="3.40.50.620">
    <property type="entry name" value="HUPs"/>
    <property type="match status" value="1"/>
</dbReference>
<dbReference type="SUPFAM" id="SSF48173">
    <property type="entry name" value="Cryptochrome/photolyase FAD-binding domain"/>
    <property type="match status" value="1"/>
</dbReference>
<dbReference type="PROSITE" id="PS00394">
    <property type="entry name" value="DNA_PHOTOLYASES_1_1"/>
    <property type="match status" value="1"/>
</dbReference>
<protein>
    <recommendedName>
        <fullName evidence="7">Photolyase/cryptochrome alpha/beta domain-containing protein</fullName>
    </recommendedName>
</protein>
<dbReference type="GO" id="GO:0003677">
    <property type="term" value="F:DNA binding"/>
    <property type="evidence" value="ECO:0007669"/>
    <property type="project" value="TreeGrafter"/>
</dbReference>
<evidence type="ECO:0000256" key="5">
    <source>
        <dbReference type="PIRSR" id="PIRSR602081-1"/>
    </source>
</evidence>
<dbReference type="InterPro" id="IPR036155">
    <property type="entry name" value="Crypto/Photolyase_N_sf"/>
</dbReference>
<feature type="binding site" evidence="5">
    <location>
        <begin position="314"/>
        <end position="318"/>
    </location>
    <ligand>
        <name>FAD</name>
        <dbReference type="ChEBI" id="CHEBI:57692"/>
    </ligand>
</feature>
<proteinExistence type="inferred from homology"/>
<dbReference type="OrthoDB" id="435881at2759"/>
<dbReference type="GO" id="GO:0006950">
    <property type="term" value="P:response to stress"/>
    <property type="evidence" value="ECO:0007669"/>
    <property type="project" value="UniProtKB-ARBA"/>
</dbReference>
<evidence type="ECO:0000313" key="9">
    <source>
        <dbReference type="Proteomes" id="UP000305948"/>
    </source>
</evidence>
<dbReference type="SUPFAM" id="SSF52425">
    <property type="entry name" value="Cryptochrome/photolyase, N-terminal domain"/>
    <property type="match status" value="1"/>
</dbReference>
<feature type="binding site" evidence="5">
    <location>
        <position position="355"/>
    </location>
    <ligand>
        <name>FAD</name>
        <dbReference type="ChEBI" id="CHEBI:57692"/>
    </ligand>
</feature>
<dbReference type="InterPro" id="IPR006050">
    <property type="entry name" value="DNA_photolyase_N"/>
</dbReference>
<reference evidence="8 9" key="1">
    <citation type="journal article" date="2019" name="Nat. Ecol. Evol.">
        <title>Megaphylogeny resolves global patterns of mushroom evolution.</title>
        <authorList>
            <person name="Varga T."/>
            <person name="Krizsan K."/>
            <person name="Foldi C."/>
            <person name="Dima B."/>
            <person name="Sanchez-Garcia M."/>
            <person name="Sanchez-Ramirez S."/>
            <person name="Szollosi G.J."/>
            <person name="Szarkandi J.G."/>
            <person name="Papp V."/>
            <person name="Albert L."/>
            <person name="Andreopoulos W."/>
            <person name="Angelini C."/>
            <person name="Antonin V."/>
            <person name="Barry K.W."/>
            <person name="Bougher N.L."/>
            <person name="Buchanan P."/>
            <person name="Buyck B."/>
            <person name="Bense V."/>
            <person name="Catcheside P."/>
            <person name="Chovatia M."/>
            <person name="Cooper J."/>
            <person name="Damon W."/>
            <person name="Desjardin D."/>
            <person name="Finy P."/>
            <person name="Geml J."/>
            <person name="Haridas S."/>
            <person name="Hughes K."/>
            <person name="Justo A."/>
            <person name="Karasinski D."/>
            <person name="Kautmanova I."/>
            <person name="Kiss B."/>
            <person name="Kocsube S."/>
            <person name="Kotiranta H."/>
            <person name="LaButti K.M."/>
            <person name="Lechner B.E."/>
            <person name="Liimatainen K."/>
            <person name="Lipzen A."/>
            <person name="Lukacs Z."/>
            <person name="Mihaltcheva S."/>
            <person name="Morgado L.N."/>
            <person name="Niskanen T."/>
            <person name="Noordeloos M.E."/>
            <person name="Ohm R.A."/>
            <person name="Ortiz-Santana B."/>
            <person name="Ovrebo C."/>
            <person name="Racz N."/>
            <person name="Riley R."/>
            <person name="Savchenko A."/>
            <person name="Shiryaev A."/>
            <person name="Soop K."/>
            <person name="Spirin V."/>
            <person name="Szebenyi C."/>
            <person name="Tomsovsky M."/>
            <person name="Tulloss R.E."/>
            <person name="Uehling J."/>
            <person name="Grigoriev I.V."/>
            <person name="Vagvolgyi C."/>
            <person name="Papp T."/>
            <person name="Martin F.M."/>
            <person name="Miettinen O."/>
            <person name="Hibbett D.S."/>
            <person name="Nagy L.G."/>
        </authorList>
    </citation>
    <scope>NUCLEOTIDE SEQUENCE [LARGE SCALE GENOMIC DNA]</scope>
    <source>
        <strain evidence="8 9">OMC1185</strain>
    </source>
</reference>
<evidence type="ECO:0000256" key="1">
    <source>
        <dbReference type="ARBA" id="ARBA00005862"/>
    </source>
</evidence>
<keyword evidence="9" id="KW-1185">Reference proteome</keyword>
<dbReference type="Gene3D" id="1.10.579.10">
    <property type="entry name" value="DNA Cyclobutane Dipyrimidine Photolyase, subunit A, domain 3"/>
    <property type="match status" value="1"/>
</dbReference>
<dbReference type="InterPro" id="IPR014729">
    <property type="entry name" value="Rossmann-like_a/b/a_fold"/>
</dbReference>
<sequence length="551" mass="62384">MDVDKDGRRLAKKMKKYNTFLPRRVATAEAAASADAEPPLKKLLQAVKNGVKSPPRGEAVVYWMRMEDLRISDNRALSSASTQARRDGIPVVVIFIISPEDYIAQNRSPRRIDFTLRNLADIKTRLASEHIPLYIELHTPQSASLLSYRSGKDIGVCELATFAGIKVEFMHDRCLADPGTVLNQSGGVYTTFSYWHPNWLATLKSNLEWIEEVPRPWPNSEDIYSNPTLKALFDAEVPDHVNGFECRDRERMREVWPAGEDTARQILDRFLHAKARSSQKGASNPLSEGSEMSDKESRALVYKGSRDKADKDTTSRISPYLAAGVISARECVWHVRNLQRVNKAQATSATSLGAWLDGIAQRDFYNHLLVACLRGPIGRPLRGKYANLKGDMNEKHLQAWKEGRTGVPIVDAGMRQLNFMGWMHNRLRMITSTYLVKNLMIDWRLGEKYFMEKSVDGDLASNNGSWQLCAATSVNQRLGYITFNPYSQSKKADPTGAYIRHFVPELQILKGPDIHKPPEEVAVKLGYPLPLVKHKEVIRRVSRRYKHLGRQ</sequence>
<dbReference type="GO" id="GO:0043153">
    <property type="term" value="P:entrainment of circadian clock by photoperiod"/>
    <property type="evidence" value="ECO:0007669"/>
    <property type="project" value="TreeGrafter"/>
</dbReference>
<feature type="region of interest" description="Disordered" evidence="6">
    <location>
        <begin position="275"/>
        <end position="313"/>
    </location>
</feature>
<organism evidence="8 9">
    <name type="scientific">Heliocybe sulcata</name>
    <dbReference type="NCBI Taxonomy" id="5364"/>
    <lineage>
        <taxon>Eukaryota</taxon>
        <taxon>Fungi</taxon>
        <taxon>Dikarya</taxon>
        <taxon>Basidiomycota</taxon>
        <taxon>Agaricomycotina</taxon>
        <taxon>Agaricomycetes</taxon>
        <taxon>Gloeophyllales</taxon>
        <taxon>Gloeophyllaceae</taxon>
        <taxon>Heliocybe</taxon>
    </lineage>
</organism>
<feature type="binding site" evidence="5">
    <location>
        <position position="302"/>
    </location>
    <ligand>
        <name>FAD</name>
        <dbReference type="ChEBI" id="CHEBI:57692"/>
    </ligand>
</feature>
<keyword evidence="3 5" id="KW-0274">FAD</keyword>
<dbReference type="InterPro" id="IPR018394">
    <property type="entry name" value="DNA_photolyase_1_CS_C"/>
</dbReference>
<evidence type="ECO:0000256" key="4">
    <source>
        <dbReference type="ARBA" id="ARBA00022991"/>
    </source>
</evidence>
<feature type="domain" description="Photolyase/cryptochrome alpha/beta" evidence="7">
    <location>
        <begin position="59"/>
        <end position="198"/>
    </location>
</feature>
<feature type="compositionally biased region" description="Basic and acidic residues" evidence="6">
    <location>
        <begin position="292"/>
        <end position="313"/>
    </location>
</feature>
<dbReference type="InterPro" id="IPR002081">
    <property type="entry name" value="Cryptochrome/DNA_photolyase_1"/>
</dbReference>
<comment type="similarity">
    <text evidence="1">Belongs to the DNA photolyase class-1 family.</text>
</comment>
<keyword evidence="2 5" id="KW-0285">Flavoprotein</keyword>
<dbReference type="EMBL" id="ML213504">
    <property type="protein sequence ID" value="TFK55994.1"/>
    <property type="molecule type" value="Genomic_DNA"/>
</dbReference>
<dbReference type="Pfam" id="PF03441">
    <property type="entry name" value="FAD_binding_7"/>
    <property type="match status" value="1"/>
</dbReference>
<evidence type="ECO:0000259" key="7">
    <source>
        <dbReference type="PROSITE" id="PS51645"/>
    </source>
</evidence>
<evidence type="ECO:0000313" key="8">
    <source>
        <dbReference type="EMBL" id="TFK55994.1"/>
    </source>
</evidence>
<dbReference type="InterPro" id="IPR005101">
    <property type="entry name" value="Cryptochr/Photolyase_FAD-bd"/>
</dbReference>
<dbReference type="InterPro" id="IPR036134">
    <property type="entry name" value="Crypto/Photolyase_FAD-like_sf"/>
</dbReference>
<dbReference type="AlphaFoldDB" id="A0A5C3NE45"/>